<gene>
    <name evidence="3" type="ORF">SAMN05216200_105213</name>
</gene>
<organism evidence="3 4">
    <name type="scientific">Oceanicella actignis</name>
    <dbReference type="NCBI Taxonomy" id="1189325"/>
    <lineage>
        <taxon>Bacteria</taxon>
        <taxon>Pseudomonadati</taxon>
        <taxon>Pseudomonadota</taxon>
        <taxon>Alphaproteobacteria</taxon>
        <taxon>Rhodobacterales</taxon>
        <taxon>Paracoccaceae</taxon>
        <taxon>Oceanicella</taxon>
    </lineage>
</organism>
<dbReference type="Proteomes" id="UP000184066">
    <property type="component" value="Unassembled WGS sequence"/>
</dbReference>
<dbReference type="PANTHER" id="PTHR33221:SF4">
    <property type="entry name" value="HTH-TYPE TRANSCRIPTIONAL REPRESSOR NSRR"/>
    <property type="match status" value="1"/>
</dbReference>
<dbReference type="InterPro" id="IPR036388">
    <property type="entry name" value="WH-like_DNA-bd_sf"/>
</dbReference>
<proteinExistence type="predicted"/>
<dbReference type="Gene3D" id="1.10.10.10">
    <property type="entry name" value="Winged helix-like DNA-binding domain superfamily/Winged helix DNA-binding domain"/>
    <property type="match status" value="1"/>
</dbReference>
<reference evidence="3 4" key="1">
    <citation type="submission" date="2016-12" db="EMBL/GenBank/DDBJ databases">
        <authorList>
            <person name="Song W.-J."/>
            <person name="Kurnit D.M."/>
        </authorList>
    </citation>
    <scope>NUCLEOTIDE SEQUENCE [LARGE SCALE GENOMIC DNA]</scope>
    <source>
        <strain evidence="3 4">CGMCC 1.10808</strain>
    </source>
</reference>
<sequence>MRLTAFTDYGLRMLMRMAAAPERAFSTAELAEELGLSRHHLTKIMQRLARGGVVVTRRGAGGGATLARPAAEISLGAAVRLLEEGQPLVACLARGGEGCALDGRCRLKSRLRAAEAAFLAELDRATLADVALPSAPARPALSARDRAGTSAPQRPNAATGRDKARPPHAERRR</sequence>
<dbReference type="PANTHER" id="PTHR33221">
    <property type="entry name" value="WINGED HELIX-TURN-HELIX TRANSCRIPTIONAL REGULATOR, RRF2 FAMILY"/>
    <property type="match status" value="1"/>
</dbReference>
<dbReference type="GO" id="GO:0003700">
    <property type="term" value="F:DNA-binding transcription factor activity"/>
    <property type="evidence" value="ECO:0007669"/>
    <property type="project" value="TreeGrafter"/>
</dbReference>
<dbReference type="RefSeq" id="WP_083581303.1">
    <property type="nucleotide sequence ID" value="NZ_FOHL01000005.1"/>
</dbReference>
<evidence type="ECO:0000313" key="3">
    <source>
        <dbReference type="EMBL" id="SHN68322.1"/>
    </source>
</evidence>
<dbReference type="OrthoDB" id="9795923at2"/>
<evidence type="ECO:0000313" key="4">
    <source>
        <dbReference type="Proteomes" id="UP000184066"/>
    </source>
</evidence>
<feature type="compositionally biased region" description="Basic and acidic residues" evidence="2">
    <location>
        <begin position="160"/>
        <end position="173"/>
    </location>
</feature>
<feature type="compositionally biased region" description="Low complexity" evidence="2">
    <location>
        <begin position="133"/>
        <end position="142"/>
    </location>
</feature>
<keyword evidence="4" id="KW-1185">Reference proteome</keyword>
<dbReference type="InterPro" id="IPR036390">
    <property type="entry name" value="WH_DNA-bd_sf"/>
</dbReference>
<evidence type="ECO:0000256" key="1">
    <source>
        <dbReference type="ARBA" id="ARBA00023125"/>
    </source>
</evidence>
<evidence type="ECO:0000256" key="2">
    <source>
        <dbReference type="SAM" id="MobiDB-lite"/>
    </source>
</evidence>
<dbReference type="PROSITE" id="PS51197">
    <property type="entry name" value="HTH_RRF2_2"/>
    <property type="match status" value="1"/>
</dbReference>
<dbReference type="InterPro" id="IPR000944">
    <property type="entry name" value="Tscrpt_reg_Rrf2"/>
</dbReference>
<dbReference type="SUPFAM" id="SSF46785">
    <property type="entry name" value="Winged helix' DNA-binding domain"/>
    <property type="match status" value="1"/>
</dbReference>
<dbReference type="GO" id="GO:0003677">
    <property type="term" value="F:DNA binding"/>
    <property type="evidence" value="ECO:0007669"/>
    <property type="project" value="UniProtKB-KW"/>
</dbReference>
<keyword evidence="1" id="KW-0238">DNA-binding</keyword>
<feature type="region of interest" description="Disordered" evidence="2">
    <location>
        <begin position="133"/>
        <end position="173"/>
    </location>
</feature>
<dbReference type="AlphaFoldDB" id="A0A1M7TC70"/>
<accession>A0A1M7TC70</accession>
<dbReference type="Pfam" id="PF02082">
    <property type="entry name" value="Rrf2"/>
    <property type="match status" value="1"/>
</dbReference>
<dbReference type="NCBIfam" id="TIGR00738">
    <property type="entry name" value="rrf2_super"/>
    <property type="match status" value="1"/>
</dbReference>
<dbReference type="EMBL" id="FRDL01000005">
    <property type="protein sequence ID" value="SHN68322.1"/>
    <property type="molecule type" value="Genomic_DNA"/>
</dbReference>
<dbReference type="GO" id="GO:0005829">
    <property type="term" value="C:cytosol"/>
    <property type="evidence" value="ECO:0007669"/>
    <property type="project" value="TreeGrafter"/>
</dbReference>
<name>A0A1M7TC70_9RHOB</name>
<protein>
    <submittedName>
        <fullName evidence="3">Transcriptional regulator, BadM/Rrf2 family</fullName>
    </submittedName>
</protein>
<dbReference type="STRING" id="1189325.SAMN04488119_105215"/>